<keyword evidence="4" id="KW-1185">Reference proteome</keyword>
<evidence type="ECO:0000256" key="1">
    <source>
        <dbReference type="PROSITE-ProRule" id="PRU01076"/>
    </source>
</evidence>
<dbReference type="Gene3D" id="2.10.260.10">
    <property type="match status" value="1"/>
</dbReference>
<dbReference type="InterPro" id="IPR039052">
    <property type="entry name" value="Antitox_PemI-like"/>
</dbReference>
<dbReference type="InterPro" id="IPR007159">
    <property type="entry name" value="SpoVT-AbrB_dom"/>
</dbReference>
<dbReference type="Pfam" id="PF04014">
    <property type="entry name" value="MazE_antitoxin"/>
    <property type="match status" value="1"/>
</dbReference>
<dbReference type="EMBL" id="JAQSJE010000004">
    <property type="protein sequence ID" value="MDD0823952.1"/>
    <property type="molecule type" value="Genomic_DNA"/>
</dbReference>
<dbReference type="SUPFAM" id="SSF89447">
    <property type="entry name" value="AbrB/MazE/MraZ-like"/>
    <property type="match status" value="1"/>
</dbReference>
<evidence type="ECO:0000313" key="4">
    <source>
        <dbReference type="Proteomes" id="UP001221909"/>
    </source>
</evidence>
<feature type="domain" description="SpoVT-AbrB" evidence="2">
    <location>
        <begin position="3"/>
        <end position="48"/>
    </location>
</feature>
<accession>A0ABT5MPP0</accession>
<keyword evidence="1 3" id="KW-0238">DNA-binding</keyword>
<dbReference type="GO" id="GO:0003677">
    <property type="term" value="F:DNA binding"/>
    <property type="evidence" value="ECO:0007669"/>
    <property type="project" value="UniProtKB-KW"/>
</dbReference>
<organism evidence="3 4">
    <name type="scientific">Mannheimia cairinae</name>
    <dbReference type="NCBI Taxonomy" id="3025936"/>
    <lineage>
        <taxon>Bacteria</taxon>
        <taxon>Pseudomonadati</taxon>
        <taxon>Pseudomonadota</taxon>
        <taxon>Gammaproteobacteria</taxon>
        <taxon>Pasteurellales</taxon>
        <taxon>Pasteurellaceae</taxon>
        <taxon>Mannheimia</taxon>
    </lineage>
</organism>
<proteinExistence type="predicted"/>
<dbReference type="PANTHER" id="PTHR40516:SF1">
    <property type="entry name" value="ANTITOXIN CHPS-RELATED"/>
    <property type="match status" value="1"/>
</dbReference>
<dbReference type="SMART" id="SM00966">
    <property type="entry name" value="SpoVT_AbrB"/>
    <property type="match status" value="1"/>
</dbReference>
<comment type="caution">
    <text evidence="3">The sequence shown here is derived from an EMBL/GenBank/DDBJ whole genome shotgun (WGS) entry which is preliminary data.</text>
</comment>
<protein>
    <submittedName>
        <fullName evidence="3">AbrB/MazE/SpoVT family DNA-binding domain-containing protein</fullName>
    </submittedName>
</protein>
<dbReference type="InterPro" id="IPR037914">
    <property type="entry name" value="SpoVT-AbrB_sf"/>
</dbReference>
<dbReference type="RefSeq" id="WP_273747809.1">
    <property type="nucleotide sequence ID" value="NZ_JAQSJE010000004.1"/>
</dbReference>
<gene>
    <name evidence="3" type="ORF">PTQ27_05670</name>
</gene>
<name>A0ABT5MPP0_9PAST</name>
<dbReference type="PROSITE" id="PS51740">
    <property type="entry name" value="SPOVT_ABRB"/>
    <property type="match status" value="1"/>
</dbReference>
<dbReference type="PANTHER" id="PTHR40516">
    <property type="entry name" value="ANTITOXIN CHPS-RELATED"/>
    <property type="match status" value="1"/>
</dbReference>
<reference evidence="3 4" key="1">
    <citation type="submission" date="2023-02" db="EMBL/GenBank/DDBJ databases">
        <title>Mannheimia cairiniae sp. nov., a novel species of Mannheimia obtained from moscovy ducks (Cairina moschata) and reclassification of Mannheimia ovis as heterotypic synonym of Mannheimia pernigra.</title>
        <authorList>
            <person name="Christensen H."/>
        </authorList>
    </citation>
    <scope>NUCLEOTIDE SEQUENCE [LARGE SCALE GENOMIC DNA]</scope>
    <source>
        <strain evidence="3 4">AT1</strain>
    </source>
</reference>
<dbReference type="Proteomes" id="UP001221909">
    <property type="component" value="Unassembled WGS sequence"/>
</dbReference>
<sequence>MQLAIKKWGNSVGIRIPASILATLELQAENLVEMKVEEGKIIIEPIKQEYNLEQLLSHITPENLHQEIDTGEPTGKELL</sequence>
<evidence type="ECO:0000313" key="3">
    <source>
        <dbReference type="EMBL" id="MDD0823952.1"/>
    </source>
</evidence>
<evidence type="ECO:0000259" key="2">
    <source>
        <dbReference type="PROSITE" id="PS51740"/>
    </source>
</evidence>